<evidence type="ECO:0000256" key="2">
    <source>
        <dbReference type="PIRSR" id="PIRSR640255-2"/>
    </source>
</evidence>
<dbReference type="PANTHER" id="PTHR13966">
    <property type="entry name" value="ENDONUCLEASE RELATED"/>
    <property type="match status" value="1"/>
</dbReference>
<feature type="active site" description="Proton acceptor" evidence="1">
    <location>
        <position position="112"/>
    </location>
</feature>
<evidence type="ECO:0000259" key="3">
    <source>
        <dbReference type="SMART" id="SM00477"/>
    </source>
</evidence>
<dbReference type="AlphaFoldDB" id="A0A1I7CAG6"/>
<dbReference type="SUPFAM" id="SSF54060">
    <property type="entry name" value="His-Me finger endonucleases"/>
    <property type="match status" value="1"/>
</dbReference>
<dbReference type="STRING" id="305507.SAMN04489724_3012"/>
<evidence type="ECO:0000259" key="4">
    <source>
        <dbReference type="SMART" id="SM00892"/>
    </source>
</evidence>
<dbReference type="RefSeq" id="WP_091694805.1">
    <property type="nucleotide sequence ID" value="NZ_FPBF01000004.1"/>
</dbReference>
<keyword evidence="5" id="KW-0378">Hydrolase</keyword>
<organism evidence="5 6">
    <name type="scientific">Algoriphagus locisalis</name>
    <dbReference type="NCBI Taxonomy" id="305507"/>
    <lineage>
        <taxon>Bacteria</taxon>
        <taxon>Pseudomonadati</taxon>
        <taxon>Bacteroidota</taxon>
        <taxon>Cytophagia</taxon>
        <taxon>Cytophagales</taxon>
        <taxon>Cyclobacteriaceae</taxon>
        <taxon>Algoriphagus</taxon>
    </lineage>
</organism>
<keyword evidence="5" id="KW-0540">Nuclease</keyword>
<dbReference type="InterPro" id="IPR040255">
    <property type="entry name" value="Non-specific_endonuclease"/>
</dbReference>
<evidence type="ECO:0000256" key="1">
    <source>
        <dbReference type="PIRSR" id="PIRSR640255-1"/>
    </source>
</evidence>
<evidence type="ECO:0000313" key="6">
    <source>
        <dbReference type="Proteomes" id="UP000199673"/>
    </source>
</evidence>
<name>A0A1I7CAG6_9BACT</name>
<protein>
    <submittedName>
        <fullName evidence="5">Endonuclease G</fullName>
    </submittedName>
</protein>
<dbReference type="GO" id="GO:0003676">
    <property type="term" value="F:nucleic acid binding"/>
    <property type="evidence" value="ECO:0007669"/>
    <property type="project" value="InterPro"/>
</dbReference>
<dbReference type="InterPro" id="IPR044929">
    <property type="entry name" value="DNA/RNA_non-sp_Endonuclease_sf"/>
</dbReference>
<keyword evidence="6" id="KW-1185">Reference proteome</keyword>
<dbReference type="GO" id="GO:0016787">
    <property type="term" value="F:hydrolase activity"/>
    <property type="evidence" value="ECO:0007669"/>
    <property type="project" value="InterPro"/>
</dbReference>
<feature type="domain" description="DNA/RNA non-specific endonuclease/pyrophosphatase/phosphodiesterase" evidence="4">
    <location>
        <begin position="49"/>
        <end position="277"/>
    </location>
</feature>
<dbReference type="InterPro" id="IPR001604">
    <property type="entry name" value="Endo_G_ENPP1-like_dom"/>
</dbReference>
<dbReference type="Pfam" id="PF01223">
    <property type="entry name" value="Endonuclease_NS"/>
    <property type="match status" value="1"/>
</dbReference>
<accession>A0A1I7CAG6</accession>
<dbReference type="PANTHER" id="PTHR13966:SF5">
    <property type="entry name" value="ENDONUCLEASE G, MITOCHONDRIAL"/>
    <property type="match status" value="1"/>
</dbReference>
<dbReference type="SMART" id="SM00892">
    <property type="entry name" value="Endonuclease_NS"/>
    <property type="match status" value="1"/>
</dbReference>
<dbReference type="InterPro" id="IPR044925">
    <property type="entry name" value="His-Me_finger_sf"/>
</dbReference>
<keyword evidence="2" id="KW-0479">Metal-binding</keyword>
<dbReference type="Proteomes" id="UP000199673">
    <property type="component" value="Unassembled WGS sequence"/>
</dbReference>
<feature type="domain" description="ENPP1-3/EXOG-like endonuclease/phosphodiesterase" evidence="3">
    <location>
        <begin position="50"/>
        <end position="278"/>
    </location>
</feature>
<proteinExistence type="predicted"/>
<dbReference type="InterPro" id="IPR020821">
    <property type="entry name" value="ENPP1-3/EXOG-like_nuc-like"/>
</dbReference>
<gene>
    <name evidence="5" type="ORF">SAMN04489724_3012</name>
</gene>
<sequence length="315" mass="36119">MDNINLFEGYNSAFLSTEAAQNIVHLPIVGNDDQEDILKNTNTQTGIFHYLNYSVQISTSRKLAFFSACNIDGSLFKKVPRRDSWKKDSRVGEFQLGRELYSAPKGYFDRGHLTKREDVQWGESSAIAYNAANSTFYFPNAVPQHKDLNRDVWRSLEDYILHKETAKKGLKINVFTGPVLMKSDPFFVTQVKNVDIQIPLYFWKVVVFLKDDGKLYRAGFLMCQKKLLVEDGTVEELEHFTEEDRLFQAFSKAATYQVNISLIEEITGISIPHAADSYVDNRPRELVLQVVDIDPDLESFSIDQEMGYQIENIVL</sequence>
<dbReference type="OrthoDB" id="9811262at2"/>
<dbReference type="SMART" id="SM00477">
    <property type="entry name" value="NUC"/>
    <property type="match status" value="1"/>
</dbReference>
<dbReference type="Gene3D" id="3.40.570.10">
    <property type="entry name" value="Extracellular Endonuclease, subunit A"/>
    <property type="match status" value="1"/>
</dbReference>
<reference evidence="6" key="1">
    <citation type="submission" date="2016-10" db="EMBL/GenBank/DDBJ databases">
        <authorList>
            <person name="Varghese N."/>
            <person name="Submissions S."/>
        </authorList>
    </citation>
    <scope>NUCLEOTIDE SEQUENCE [LARGE SCALE GENOMIC DNA]</scope>
    <source>
        <strain evidence="6">DSM 23445</strain>
    </source>
</reference>
<dbReference type="EMBL" id="FPBF01000004">
    <property type="protein sequence ID" value="SFT96441.1"/>
    <property type="molecule type" value="Genomic_DNA"/>
</dbReference>
<evidence type="ECO:0000313" key="5">
    <source>
        <dbReference type="EMBL" id="SFT96441.1"/>
    </source>
</evidence>
<keyword evidence="5" id="KW-0255">Endonuclease</keyword>
<dbReference type="GO" id="GO:0004519">
    <property type="term" value="F:endonuclease activity"/>
    <property type="evidence" value="ECO:0007669"/>
    <property type="project" value="UniProtKB-KW"/>
</dbReference>
<dbReference type="GO" id="GO:0046872">
    <property type="term" value="F:metal ion binding"/>
    <property type="evidence" value="ECO:0007669"/>
    <property type="project" value="UniProtKB-KW"/>
</dbReference>
<feature type="binding site" evidence="2">
    <location>
        <position position="149"/>
    </location>
    <ligand>
        <name>Mg(2+)</name>
        <dbReference type="ChEBI" id="CHEBI:18420"/>
        <note>catalytic</note>
    </ligand>
</feature>